<accession>A0A917SGM3</accession>
<dbReference type="EMBL" id="BMMZ01000016">
    <property type="protein sequence ID" value="GGL81406.1"/>
    <property type="molecule type" value="Genomic_DNA"/>
</dbReference>
<evidence type="ECO:0000256" key="3">
    <source>
        <dbReference type="ARBA" id="ARBA00023125"/>
    </source>
</evidence>
<dbReference type="RefSeq" id="WP_188897999.1">
    <property type="nucleotide sequence ID" value="NZ_BMMZ01000016.1"/>
</dbReference>
<reference evidence="7" key="1">
    <citation type="journal article" date="2014" name="Int. J. Syst. Evol. Microbiol.">
        <title>Complete genome sequence of Corynebacterium casei LMG S-19264T (=DSM 44701T), isolated from a smear-ripened cheese.</title>
        <authorList>
            <consortium name="US DOE Joint Genome Institute (JGI-PGF)"/>
            <person name="Walter F."/>
            <person name="Albersmeier A."/>
            <person name="Kalinowski J."/>
            <person name="Ruckert C."/>
        </authorList>
    </citation>
    <scope>NUCLEOTIDE SEQUENCE</scope>
    <source>
        <strain evidence="7">CGMCC 4.7306</strain>
    </source>
</reference>
<comment type="caution">
    <text evidence="7">The sequence shown here is derived from an EMBL/GenBank/DDBJ whole genome shotgun (WGS) entry which is preliminary data.</text>
</comment>
<evidence type="ECO:0000256" key="1">
    <source>
        <dbReference type="ARBA" id="ARBA00022491"/>
    </source>
</evidence>
<evidence type="ECO:0000256" key="4">
    <source>
        <dbReference type="ARBA" id="ARBA00023163"/>
    </source>
</evidence>
<evidence type="ECO:0000256" key="5">
    <source>
        <dbReference type="PROSITE-ProRule" id="PRU00335"/>
    </source>
</evidence>
<dbReference type="Pfam" id="PF13977">
    <property type="entry name" value="TetR_C_6"/>
    <property type="match status" value="1"/>
</dbReference>
<dbReference type="InterPro" id="IPR039538">
    <property type="entry name" value="BetI_C"/>
</dbReference>
<protein>
    <submittedName>
        <fullName evidence="7">TetR family transcriptional regulator</fullName>
    </submittedName>
</protein>
<evidence type="ECO:0000313" key="8">
    <source>
        <dbReference type="Proteomes" id="UP000613840"/>
    </source>
</evidence>
<dbReference type="PANTHER" id="PTHR47506">
    <property type="entry name" value="TRANSCRIPTIONAL REGULATORY PROTEIN"/>
    <property type="match status" value="1"/>
</dbReference>
<reference evidence="7" key="2">
    <citation type="submission" date="2020-09" db="EMBL/GenBank/DDBJ databases">
        <authorList>
            <person name="Sun Q."/>
            <person name="Zhou Y."/>
        </authorList>
    </citation>
    <scope>NUCLEOTIDE SEQUENCE</scope>
    <source>
        <strain evidence="7">CGMCC 4.7306</strain>
    </source>
</reference>
<proteinExistence type="predicted"/>
<dbReference type="SUPFAM" id="SSF48498">
    <property type="entry name" value="Tetracyclin repressor-like, C-terminal domain"/>
    <property type="match status" value="1"/>
</dbReference>
<dbReference type="InterPro" id="IPR009057">
    <property type="entry name" value="Homeodomain-like_sf"/>
</dbReference>
<feature type="DNA-binding region" description="H-T-H motif" evidence="5">
    <location>
        <begin position="29"/>
        <end position="48"/>
    </location>
</feature>
<dbReference type="PROSITE" id="PS50977">
    <property type="entry name" value="HTH_TETR_2"/>
    <property type="match status" value="1"/>
</dbReference>
<keyword evidence="3 5" id="KW-0238">DNA-binding</keyword>
<keyword evidence="2" id="KW-0805">Transcription regulation</keyword>
<gene>
    <name evidence="7" type="ORF">GCM10011575_44600</name>
</gene>
<evidence type="ECO:0000313" key="7">
    <source>
        <dbReference type="EMBL" id="GGL81406.1"/>
    </source>
</evidence>
<keyword evidence="4" id="KW-0804">Transcription</keyword>
<feature type="domain" description="HTH tetR-type" evidence="6">
    <location>
        <begin position="6"/>
        <end position="66"/>
    </location>
</feature>
<evidence type="ECO:0000259" key="6">
    <source>
        <dbReference type="PROSITE" id="PS50977"/>
    </source>
</evidence>
<keyword evidence="8" id="KW-1185">Reference proteome</keyword>
<dbReference type="InterPro" id="IPR036271">
    <property type="entry name" value="Tet_transcr_reg_TetR-rel_C_sf"/>
</dbReference>
<dbReference type="Gene3D" id="1.10.357.10">
    <property type="entry name" value="Tetracycline Repressor, domain 2"/>
    <property type="match status" value="1"/>
</dbReference>
<dbReference type="Pfam" id="PF00440">
    <property type="entry name" value="TetR_N"/>
    <property type="match status" value="1"/>
</dbReference>
<dbReference type="Proteomes" id="UP000613840">
    <property type="component" value="Unassembled WGS sequence"/>
</dbReference>
<organism evidence="7 8">
    <name type="scientific">Microlunatus endophyticus</name>
    <dbReference type="NCBI Taxonomy" id="1716077"/>
    <lineage>
        <taxon>Bacteria</taxon>
        <taxon>Bacillati</taxon>
        <taxon>Actinomycetota</taxon>
        <taxon>Actinomycetes</taxon>
        <taxon>Propionibacteriales</taxon>
        <taxon>Propionibacteriaceae</taxon>
        <taxon>Microlunatus</taxon>
    </lineage>
</organism>
<dbReference type="SUPFAM" id="SSF46689">
    <property type="entry name" value="Homeodomain-like"/>
    <property type="match status" value="1"/>
</dbReference>
<keyword evidence="1" id="KW-0678">Repressor</keyword>
<dbReference type="GO" id="GO:0003677">
    <property type="term" value="F:DNA binding"/>
    <property type="evidence" value="ECO:0007669"/>
    <property type="project" value="UniProtKB-UniRule"/>
</dbReference>
<dbReference type="PANTHER" id="PTHR47506:SF1">
    <property type="entry name" value="HTH-TYPE TRANSCRIPTIONAL REGULATOR YJDC"/>
    <property type="match status" value="1"/>
</dbReference>
<dbReference type="Gene3D" id="1.10.10.60">
    <property type="entry name" value="Homeodomain-like"/>
    <property type="match status" value="1"/>
</dbReference>
<evidence type="ECO:0000256" key="2">
    <source>
        <dbReference type="ARBA" id="ARBA00023015"/>
    </source>
</evidence>
<sequence length="198" mass="21443">MSRPRGFRTETVVDAAIEQFRSSSYAATSTDDLCSGTGLSRSSLYNTFGNKAAMYQAALQRYDDTGRGRAERFLAAEGTGREVVEAMLRDTIEQQRDAADRRTCMVLAASVELGDDDPQIAELARQNLDRYTATLTALIERGKADGSITSTIGSAELAGMLHAMINGLQIAGRVHTDQGDDARIDRTLTSALSQLLSR</sequence>
<dbReference type="InterPro" id="IPR001647">
    <property type="entry name" value="HTH_TetR"/>
</dbReference>
<dbReference type="AlphaFoldDB" id="A0A917SGM3"/>
<name>A0A917SGM3_9ACTN</name>